<keyword evidence="2" id="KW-1185">Reference proteome</keyword>
<evidence type="ECO:0008006" key="3">
    <source>
        <dbReference type="Google" id="ProtNLM"/>
    </source>
</evidence>
<dbReference type="AlphaFoldDB" id="A0A518JMN7"/>
<dbReference type="EMBL" id="CP036348">
    <property type="protein sequence ID" value="QDV66825.1"/>
    <property type="molecule type" value="Genomic_DNA"/>
</dbReference>
<dbReference type="Proteomes" id="UP000315082">
    <property type="component" value="Chromosome"/>
</dbReference>
<accession>A0A518JMN7</accession>
<evidence type="ECO:0000313" key="2">
    <source>
        <dbReference type="Proteomes" id="UP000315082"/>
    </source>
</evidence>
<dbReference type="OrthoDB" id="793993at2"/>
<gene>
    <name evidence="1" type="ORF">Poly24_05130</name>
</gene>
<dbReference type="RefSeq" id="WP_145089973.1">
    <property type="nucleotide sequence ID" value="NZ_CP036348.1"/>
</dbReference>
<reference evidence="1 2" key="1">
    <citation type="submission" date="2019-02" db="EMBL/GenBank/DDBJ databases">
        <title>Deep-cultivation of Planctomycetes and their phenomic and genomic characterization uncovers novel biology.</title>
        <authorList>
            <person name="Wiegand S."/>
            <person name="Jogler M."/>
            <person name="Boedeker C."/>
            <person name="Pinto D."/>
            <person name="Vollmers J."/>
            <person name="Rivas-Marin E."/>
            <person name="Kohn T."/>
            <person name="Peeters S.H."/>
            <person name="Heuer A."/>
            <person name="Rast P."/>
            <person name="Oberbeckmann S."/>
            <person name="Bunk B."/>
            <person name="Jeske O."/>
            <person name="Meyerdierks A."/>
            <person name="Storesund J.E."/>
            <person name="Kallscheuer N."/>
            <person name="Luecker S."/>
            <person name="Lage O.M."/>
            <person name="Pohl T."/>
            <person name="Merkel B.J."/>
            <person name="Hornburger P."/>
            <person name="Mueller R.-W."/>
            <person name="Bruemmer F."/>
            <person name="Labrenz M."/>
            <person name="Spormann A.M."/>
            <person name="Op den Camp H."/>
            <person name="Overmann J."/>
            <person name="Amann R."/>
            <person name="Jetten M.S.M."/>
            <person name="Mascher T."/>
            <person name="Medema M.H."/>
            <person name="Devos D.P."/>
            <person name="Kaster A.-K."/>
            <person name="Ovreas L."/>
            <person name="Rohde M."/>
            <person name="Galperin M.Y."/>
            <person name="Jogler C."/>
        </authorList>
    </citation>
    <scope>NUCLEOTIDE SEQUENCE [LARGE SCALE GENOMIC DNA]</scope>
    <source>
        <strain evidence="1 2">Poly24</strain>
    </source>
</reference>
<sequence length="217" mass="25007">MNDHWTYFVREYLRIKIDELRHYIATVESALDKEFNTFDNWVADQTSQMTEDAKSDFYDFHSDTAWNLSESFPRMTRNAIFSSAYFSLEHELLAICKQLRARKKIPLAVNDLKHNGITAASVYLRKVGGIEFPSNTQEWQRITIYNKIRNFIAHNDGTLDKSDNAAAVRQYAKTHPHISFSSSDEIILGQDFCTQTLDTIETFFNAVLDAIDSQSDG</sequence>
<dbReference type="KEGG" id="rcf:Poly24_05130"/>
<evidence type="ECO:0000313" key="1">
    <source>
        <dbReference type="EMBL" id="QDV66825.1"/>
    </source>
</evidence>
<organism evidence="1 2">
    <name type="scientific">Rosistilla carotiformis</name>
    <dbReference type="NCBI Taxonomy" id="2528017"/>
    <lineage>
        <taxon>Bacteria</taxon>
        <taxon>Pseudomonadati</taxon>
        <taxon>Planctomycetota</taxon>
        <taxon>Planctomycetia</taxon>
        <taxon>Pirellulales</taxon>
        <taxon>Pirellulaceae</taxon>
        <taxon>Rosistilla</taxon>
    </lineage>
</organism>
<name>A0A518JMN7_9BACT</name>
<protein>
    <recommendedName>
        <fullName evidence="3">RiboL-PSP-HEPN domain-containing protein</fullName>
    </recommendedName>
</protein>
<proteinExistence type="predicted"/>